<dbReference type="InterPro" id="IPR016024">
    <property type="entry name" value="ARM-type_fold"/>
</dbReference>
<keyword evidence="2" id="KW-0963">Cytoplasm</keyword>
<accession>A0A1D2A7M8</accession>
<feature type="compositionally biased region" description="Basic and acidic residues" evidence="3">
    <location>
        <begin position="696"/>
        <end position="706"/>
    </location>
</feature>
<comment type="subcellular location">
    <subcellularLocation>
        <location evidence="1">Cytoplasm</location>
    </subcellularLocation>
</comment>
<dbReference type="Gene3D" id="1.25.10.10">
    <property type="entry name" value="Leucine-rich Repeat Variant"/>
    <property type="match status" value="1"/>
</dbReference>
<dbReference type="PROSITE" id="PS51203">
    <property type="entry name" value="CS"/>
    <property type="match status" value="1"/>
</dbReference>
<dbReference type="GO" id="GO:0051082">
    <property type="term" value="F:unfolded protein binding"/>
    <property type="evidence" value="ECO:0007669"/>
    <property type="project" value="TreeGrafter"/>
</dbReference>
<dbReference type="SUPFAM" id="SSF49764">
    <property type="entry name" value="HSP20-like chaperones"/>
    <property type="match status" value="2"/>
</dbReference>
<organism evidence="5">
    <name type="scientific">Auxenochlorella protothecoides</name>
    <name type="common">Green microalga</name>
    <name type="synonym">Chlorella protothecoides</name>
    <dbReference type="NCBI Taxonomy" id="3075"/>
    <lineage>
        <taxon>Eukaryota</taxon>
        <taxon>Viridiplantae</taxon>
        <taxon>Chlorophyta</taxon>
        <taxon>core chlorophytes</taxon>
        <taxon>Trebouxiophyceae</taxon>
        <taxon>Chlorellales</taxon>
        <taxon>Chlorellaceae</taxon>
        <taxon>Auxenochlorella</taxon>
    </lineage>
</organism>
<dbReference type="Gene3D" id="2.60.40.790">
    <property type="match status" value="2"/>
</dbReference>
<evidence type="ECO:0000256" key="3">
    <source>
        <dbReference type="SAM" id="MobiDB-lite"/>
    </source>
</evidence>
<dbReference type="CDD" id="cd06463">
    <property type="entry name" value="p23_like"/>
    <property type="match status" value="1"/>
</dbReference>
<dbReference type="GO" id="GO:0005737">
    <property type="term" value="C:cytoplasm"/>
    <property type="evidence" value="ECO:0007669"/>
    <property type="project" value="UniProtKB-SubCell"/>
</dbReference>
<dbReference type="GO" id="GO:0006457">
    <property type="term" value="P:protein folding"/>
    <property type="evidence" value="ECO:0007669"/>
    <property type="project" value="TreeGrafter"/>
</dbReference>
<dbReference type="Pfam" id="PF04969">
    <property type="entry name" value="CS"/>
    <property type="match status" value="1"/>
</dbReference>
<dbReference type="InterPro" id="IPR007052">
    <property type="entry name" value="CS_dom"/>
</dbReference>
<dbReference type="SUPFAM" id="SSF48371">
    <property type="entry name" value="ARM repeat"/>
    <property type="match status" value="1"/>
</dbReference>
<name>A0A1D2A7M8_AUXPR</name>
<sequence>MVDRAPSSSVPIADDCRLHGNAAFKSHRYEEAIAFFTRGLDSLGYSPENSQDGSSLRQTLLCNRALAWYKLGEWEESLQDARASLAQATDPAAVQKAAFRCAAACLMAGRDTEAVEHAARLGGIVPDGRGPGLLTARLEALAHARASAGPTGAMEAALQGQVAALESDLDGGEDEDVDVAAVLGFVRDCLARAPFLLAAVPRLQAHLLALLPSHALLVSAALEACAAGAHVLWPLSLFDCLAAIGCQSGDGQAEPGAAALQLLAWSAAKDPWVAGQVIAAPLAGRGSRSAAARVVLALEDAAWVAGARAPTLLAALAFVEAAAAAGAEALLATGGRPLQTLVGLWDLAAAAAATVAQAEEACSPAELAAEVALPAAEREALRELRGKRAAVFDPRLVRVRHATLRALRAVVGHRGLVRAELPAVPGLLDVVKSLHAASPQRMTRVSGPDGSPGSYQKRRYAADYTDNPAGDYLLTLDLPGSEGLPEGPTLLEGALGTLGLLVRTSCEAAQALAGAGAVPLLRDLLEYSSPEVVESASRLCAALCARSKAARREVLESASSALLGCALAAADDPGLVGEAARRLAVIVGDCPPADLAALTAERGALWTALRACQAKTGGGDAPDSATIVSTFSKVLALVRGCLDRAQRTQRLAPRQWPRGPGWDAVPREVRTLVLPPPAAGKDTQPLAFPTLPKGFLRRDGKAEERPVGQASSYKNSSVTIQELEATAPPTPDAQSPGDTHSEASAQTRCADDAHGPECLPDLRTVYDSTPLDAATRRARSAWLAKPEDSRVSWSQTSTDVSCLISLPQGTRAAEVRVRFAPLRLAADLRWYGKLLDAELWAGVKATDATWCLEDAELHILLPKAAPGWWKALRLAADLRWYGKLLDAELWAGVKATDATWCLEDAELHILLPKAAPGWWKALLRGGAERTYHELLHEAVHADEPVTAYDELTDDSKDLIDSIRERQAYIAAGMLDPEGFDDFRVVIGENSLRG</sequence>
<dbReference type="AlphaFoldDB" id="A0A1D2A7M8"/>
<dbReference type="PANTHER" id="PTHR12356">
    <property type="entry name" value="NUCLEAR MOVEMENT PROTEIN NUDC"/>
    <property type="match status" value="1"/>
</dbReference>
<feature type="region of interest" description="Disordered" evidence="3">
    <location>
        <begin position="675"/>
        <end position="755"/>
    </location>
</feature>
<feature type="compositionally biased region" description="Polar residues" evidence="3">
    <location>
        <begin position="709"/>
        <end position="720"/>
    </location>
</feature>
<dbReference type="EMBL" id="GDKF01003679">
    <property type="protein sequence ID" value="JAT74943.1"/>
    <property type="molecule type" value="Transcribed_RNA"/>
</dbReference>
<dbReference type="InterPro" id="IPR037898">
    <property type="entry name" value="NudC_fam"/>
</dbReference>
<evidence type="ECO:0000256" key="1">
    <source>
        <dbReference type="ARBA" id="ARBA00004496"/>
    </source>
</evidence>
<gene>
    <name evidence="5" type="ORF">g.15533</name>
</gene>
<protein>
    <recommendedName>
        <fullName evidence="4">CS domain-containing protein</fullName>
    </recommendedName>
</protein>
<dbReference type="PANTHER" id="PTHR12356:SF3">
    <property type="entry name" value="NUCLEAR MIGRATION PROTEIN NUDC"/>
    <property type="match status" value="1"/>
</dbReference>
<proteinExistence type="predicted"/>
<evidence type="ECO:0000256" key="2">
    <source>
        <dbReference type="ARBA" id="ARBA00022490"/>
    </source>
</evidence>
<dbReference type="Gene3D" id="1.25.40.10">
    <property type="entry name" value="Tetratricopeptide repeat domain"/>
    <property type="match status" value="1"/>
</dbReference>
<dbReference type="CDD" id="cd06467">
    <property type="entry name" value="p23_NUDC_like"/>
    <property type="match status" value="1"/>
</dbReference>
<evidence type="ECO:0000313" key="5">
    <source>
        <dbReference type="EMBL" id="JAT74943.1"/>
    </source>
</evidence>
<dbReference type="InterPro" id="IPR008978">
    <property type="entry name" value="HSP20-like_chaperone"/>
</dbReference>
<dbReference type="InterPro" id="IPR011989">
    <property type="entry name" value="ARM-like"/>
</dbReference>
<reference evidence="5" key="1">
    <citation type="submission" date="2015-08" db="EMBL/GenBank/DDBJ databases">
        <authorList>
            <person name="Babu N.S."/>
            <person name="Beckwith C.J."/>
            <person name="Beseler K.G."/>
            <person name="Brison A."/>
            <person name="Carone J.V."/>
            <person name="Caskin T.P."/>
            <person name="Diamond M."/>
            <person name="Durham M.E."/>
            <person name="Foxe J.M."/>
            <person name="Go M."/>
            <person name="Henderson B.A."/>
            <person name="Jones I.B."/>
            <person name="McGettigan J.A."/>
            <person name="Micheletti S.J."/>
            <person name="Nasrallah M.E."/>
            <person name="Ortiz D."/>
            <person name="Piller C.R."/>
            <person name="Privatt S.R."/>
            <person name="Schneider S.L."/>
            <person name="Sharp S."/>
            <person name="Smith T.C."/>
            <person name="Stanton J.D."/>
            <person name="Ullery H.E."/>
            <person name="Wilson R.J."/>
            <person name="Serrano M.G."/>
            <person name="Buck G."/>
            <person name="Lee V."/>
            <person name="Wang Y."/>
            <person name="Carvalho R."/>
            <person name="Voegtly L."/>
            <person name="Shi R."/>
            <person name="Duckworth R."/>
            <person name="Johnson A."/>
            <person name="Loviza R."/>
            <person name="Walstead R."/>
            <person name="Shah Z."/>
            <person name="Kiflezghi M."/>
            <person name="Wade K."/>
            <person name="Ball S.L."/>
            <person name="Bradley K.W."/>
            <person name="Asai D.J."/>
            <person name="Bowman C.A."/>
            <person name="Russell D.A."/>
            <person name="Pope W.H."/>
            <person name="Jacobs-Sera D."/>
            <person name="Hendrix R.W."/>
            <person name="Hatfull G.F."/>
        </authorList>
    </citation>
    <scope>NUCLEOTIDE SEQUENCE</scope>
</reference>
<dbReference type="SUPFAM" id="SSF48452">
    <property type="entry name" value="TPR-like"/>
    <property type="match status" value="1"/>
</dbReference>
<dbReference type="InterPro" id="IPR011990">
    <property type="entry name" value="TPR-like_helical_dom_sf"/>
</dbReference>
<feature type="domain" description="CS" evidence="4">
    <location>
        <begin position="786"/>
        <end position="873"/>
    </location>
</feature>
<evidence type="ECO:0000259" key="4">
    <source>
        <dbReference type="PROSITE" id="PS51203"/>
    </source>
</evidence>
<feature type="compositionally biased region" description="Polar residues" evidence="3">
    <location>
        <begin position="732"/>
        <end position="747"/>
    </location>
</feature>